<keyword evidence="10" id="KW-1185">Reference proteome</keyword>
<feature type="domain" description="ABC transmembrane type-1" evidence="8">
    <location>
        <begin position="102"/>
        <end position="322"/>
    </location>
</feature>
<dbReference type="SUPFAM" id="SSF161098">
    <property type="entry name" value="MetI-like"/>
    <property type="match status" value="1"/>
</dbReference>
<dbReference type="InterPro" id="IPR035277">
    <property type="entry name" value="MalF_N"/>
</dbReference>
<feature type="transmembrane region" description="Helical" evidence="7">
    <location>
        <begin position="106"/>
        <end position="127"/>
    </location>
</feature>
<name>K9WX52_9NOST</name>
<dbReference type="AlphaFoldDB" id="K9WX52"/>
<comment type="subcellular location">
    <subcellularLocation>
        <location evidence="1 7">Cell membrane</location>
        <topology evidence="1 7">Multi-pass membrane protein</topology>
    </subcellularLocation>
</comment>
<organism evidence="9 10">
    <name type="scientific">Cylindrospermum stagnale PCC 7417</name>
    <dbReference type="NCBI Taxonomy" id="56107"/>
    <lineage>
        <taxon>Bacteria</taxon>
        <taxon>Bacillati</taxon>
        <taxon>Cyanobacteriota</taxon>
        <taxon>Cyanophyceae</taxon>
        <taxon>Nostocales</taxon>
        <taxon>Nostocaceae</taxon>
        <taxon>Cylindrospermum</taxon>
    </lineage>
</organism>
<keyword evidence="2 7" id="KW-0813">Transport</keyword>
<dbReference type="InterPro" id="IPR051393">
    <property type="entry name" value="ABC_transporter_permease"/>
</dbReference>
<evidence type="ECO:0000256" key="1">
    <source>
        <dbReference type="ARBA" id="ARBA00004651"/>
    </source>
</evidence>
<feature type="transmembrane region" description="Helical" evidence="7">
    <location>
        <begin position="180"/>
        <end position="206"/>
    </location>
</feature>
<keyword evidence="3" id="KW-1003">Cell membrane</keyword>
<protein>
    <submittedName>
        <fullName evidence="9">Carbohydrate ABC transporter membrane protein 1, CUT1 family</fullName>
    </submittedName>
</protein>
<reference evidence="9 10" key="1">
    <citation type="submission" date="2012-06" db="EMBL/GenBank/DDBJ databases">
        <title>Finished chromosome of genome of Cylindrospermum stagnale PCC 7417.</title>
        <authorList>
            <consortium name="US DOE Joint Genome Institute"/>
            <person name="Gugger M."/>
            <person name="Coursin T."/>
            <person name="Rippka R."/>
            <person name="Tandeau De Marsac N."/>
            <person name="Huntemann M."/>
            <person name="Wei C.-L."/>
            <person name="Han J."/>
            <person name="Detter J.C."/>
            <person name="Han C."/>
            <person name="Tapia R."/>
            <person name="Chen A."/>
            <person name="Kyrpides N."/>
            <person name="Mavromatis K."/>
            <person name="Markowitz V."/>
            <person name="Szeto E."/>
            <person name="Ivanova N."/>
            <person name="Pagani I."/>
            <person name="Pati A."/>
            <person name="Goodwin L."/>
            <person name="Nordberg H.P."/>
            <person name="Cantor M.N."/>
            <person name="Hua S.X."/>
            <person name="Woyke T."/>
            <person name="Kerfeld C.A."/>
        </authorList>
    </citation>
    <scope>NUCLEOTIDE SEQUENCE [LARGE SCALE GENOMIC DNA]</scope>
    <source>
        <strain evidence="9 10">PCC 7417</strain>
    </source>
</reference>
<evidence type="ECO:0000259" key="8">
    <source>
        <dbReference type="PROSITE" id="PS50928"/>
    </source>
</evidence>
<dbReference type="EMBL" id="CP003642">
    <property type="protein sequence ID" value="AFZ24793.1"/>
    <property type="molecule type" value="Genomic_DNA"/>
</dbReference>
<gene>
    <name evidence="9" type="ORF">Cylst_2587</name>
</gene>
<feature type="transmembrane region" description="Helical" evidence="7">
    <location>
        <begin position="249"/>
        <end position="269"/>
    </location>
</feature>
<dbReference type="CDD" id="cd06261">
    <property type="entry name" value="TM_PBP2"/>
    <property type="match status" value="1"/>
</dbReference>
<evidence type="ECO:0000256" key="5">
    <source>
        <dbReference type="ARBA" id="ARBA00022989"/>
    </source>
</evidence>
<dbReference type="PANTHER" id="PTHR30193:SF44">
    <property type="entry name" value="LACTOSE TRANSPORT SYSTEM PERMEASE PROTEIN LACF"/>
    <property type="match status" value="1"/>
</dbReference>
<dbReference type="PATRIC" id="fig|56107.3.peg.2857"/>
<feature type="transmembrane region" description="Helical" evidence="7">
    <location>
        <begin position="139"/>
        <end position="160"/>
    </location>
</feature>
<dbReference type="eggNOG" id="COG1175">
    <property type="taxonomic scope" value="Bacteria"/>
</dbReference>
<evidence type="ECO:0000313" key="9">
    <source>
        <dbReference type="EMBL" id="AFZ24793.1"/>
    </source>
</evidence>
<dbReference type="KEGG" id="csg:Cylst_2587"/>
<accession>K9WX52</accession>
<proteinExistence type="inferred from homology"/>
<dbReference type="Pfam" id="PF00528">
    <property type="entry name" value="BPD_transp_1"/>
    <property type="match status" value="1"/>
</dbReference>
<dbReference type="InterPro" id="IPR035906">
    <property type="entry name" value="MetI-like_sf"/>
</dbReference>
<keyword evidence="5 7" id="KW-1133">Transmembrane helix</keyword>
<sequence length="335" mass="37567">MIALFSEAEERLRAQRSPINRQYSQSMKQLTPKNWIFIQQRLTPYLFLLPALIILGLTVFWPALQAFYLSFTSYQDIGEAPHWIGFANFLRLSKDAVFWKTLENTFLYLVGVVPILVGLPLGLAILVNQKLRGMNWFRAAYYTPVVISMVVAGIAWKWLYAENGLLNQLLKTVGIFPEGIPWLTSPAKILGIVPISLASVMAVTVWKGLGYYMVIYLAGLQSIPADVYEAAAIDGSDSIRKHWDITIPLMQPYLALVAVISAISATKVFEEVYIMTQGGPLNSSKTIVYYLYEQAFSDLEISYACTIGLVLFLIILGLSILRLVINQPDSNNLNI</sequence>
<dbReference type="HOGENOM" id="CLU_016047_0_2_3"/>
<feature type="transmembrane region" description="Helical" evidence="7">
    <location>
        <begin position="45"/>
        <end position="64"/>
    </location>
</feature>
<keyword evidence="4 7" id="KW-0812">Transmembrane</keyword>
<keyword evidence="6 7" id="KW-0472">Membrane</keyword>
<dbReference type="Proteomes" id="UP000010475">
    <property type="component" value="Chromosome"/>
</dbReference>
<evidence type="ECO:0000256" key="6">
    <source>
        <dbReference type="ARBA" id="ARBA00023136"/>
    </source>
</evidence>
<dbReference type="GO" id="GO:0055085">
    <property type="term" value="P:transmembrane transport"/>
    <property type="evidence" value="ECO:0007669"/>
    <property type="project" value="InterPro"/>
</dbReference>
<evidence type="ECO:0000256" key="4">
    <source>
        <dbReference type="ARBA" id="ARBA00022692"/>
    </source>
</evidence>
<dbReference type="GO" id="GO:0005886">
    <property type="term" value="C:plasma membrane"/>
    <property type="evidence" value="ECO:0007669"/>
    <property type="project" value="UniProtKB-SubCell"/>
</dbReference>
<evidence type="ECO:0000256" key="7">
    <source>
        <dbReference type="RuleBase" id="RU363032"/>
    </source>
</evidence>
<feature type="transmembrane region" description="Helical" evidence="7">
    <location>
        <begin position="301"/>
        <end position="325"/>
    </location>
</feature>
<dbReference type="SUPFAM" id="SSF160964">
    <property type="entry name" value="MalF N-terminal region-like"/>
    <property type="match status" value="1"/>
</dbReference>
<evidence type="ECO:0000256" key="2">
    <source>
        <dbReference type="ARBA" id="ARBA00022448"/>
    </source>
</evidence>
<evidence type="ECO:0000313" key="10">
    <source>
        <dbReference type="Proteomes" id="UP000010475"/>
    </source>
</evidence>
<dbReference type="Gene3D" id="1.10.3720.10">
    <property type="entry name" value="MetI-like"/>
    <property type="match status" value="1"/>
</dbReference>
<dbReference type="InterPro" id="IPR000515">
    <property type="entry name" value="MetI-like"/>
</dbReference>
<dbReference type="STRING" id="56107.Cylst_2587"/>
<comment type="similarity">
    <text evidence="7">Belongs to the binding-protein-dependent transport system permease family.</text>
</comment>
<dbReference type="Gene3D" id="1.20.58.370">
    <property type="entry name" value="MalF N-terminal region-like"/>
    <property type="match status" value="1"/>
</dbReference>
<evidence type="ECO:0000256" key="3">
    <source>
        <dbReference type="ARBA" id="ARBA00022475"/>
    </source>
</evidence>
<dbReference type="PANTHER" id="PTHR30193">
    <property type="entry name" value="ABC TRANSPORTER PERMEASE PROTEIN"/>
    <property type="match status" value="1"/>
</dbReference>
<dbReference type="PROSITE" id="PS50928">
    <property type="entry name" value="ABC_TM1"/>
    <property type="match status" value="1"/>
</dbReference>